<dbReference type="EMBL" id="CM017321">
    <property type="protein sequence ID" value="KAE7996283.1"/>
    <property type="molecule type" value="Genomic_DNA"/>
</dbReference>
<evidence type="ECO:0000313" key="1">
    <source>
        <dbReference type="EMBL" id="KAE7996283.1"/>
    </source>
</evidence>
<reference evidence="1 2" key="1">
    <citation type="submission" date="2019-06" db="EMBL/GenBank/DDBJ databases">
        <title>A chromosomal-level reference genome of Carpinus fangiana (Coryloideae, Betulaceae).</title>
        <authorList>
            <person name="Yang X."/>
            <person name="Wang Z."/>
            <person name="Zhang L."/>
            <person name="Hao G."/>
            <person name="Liu J."/>
            <person name="Yang Y."/>
        </authorList>
    </citation>
    <scope>NUCLEOTIDE SEQUENCE [LARGE SCALE GENOMIC DNA]</scope>
    <source>
        <strain evidence="1">Cfa_2016G</strain>
        <tissue evidence="1">Leaf</tissue>
    </source>
</reference>
<protein>
    <submittedName>
        <fullName evidence="1">Uncharacterized protein</fullName>
    </submittedName>
</protein>
<dbReference type="Proteomes" id="UP000327013">
    <property type="component" value="Chromosome 1"/>
</dbReference>
<keyword evidence="2" id="KW-1185">Reference proteome</keyword>
<proteinExistence type="predicted"/>
<accession>A0A5N6QDK9</accession>
<organism evidence="1 2">
    <name type="scientific">Carpinus fangiana</name>
    <dbReference type="NCBI Taxonomy" id="176857"/>
    <lineage>
        <taxon>Eukaryota</taxon>
        <taxon>Viridiplantae</taxon>
        <taxon>Streptophyta</taxon>
        <taxon>Embryophyta</taxon>
        <taxon>Tracheophyta</taxon>
        <taxon>Spermatophyta</taxon>
        <taxon>Magnoliopsida</taxon>
        <taxon>eudicotyledons</taxon>
        <taxon>Gunneridae</taxon>
        <taxon>Pentapetalae</taxon>
        <taxon>rosids</taxon>
        <taxon>fabids</taxon>
        <taxon>Fagales</taxon>
        <taxon>Betulaceae</taxon>
        <taxon>Carpinus</taxon>
    </lineage>
</organism>
<sequence>MKNIESDGVIDREEFLDEENSRFQNQPSFFVDSATTGRMMLKKEFFCLFPIIPESNPYGQSLGVPDLPPLSFESEAFSGDPDYPGFNADDAFMKVTYAL</sequence>
<name>A0A5N6QDK9_9ROSI</name>
<gene>
    <name evidence="1" type="ORF">FH972_001017</name>
</gene>
<dbReference type="AlphaFoldDB" id="A0A5N6QDK9"/>
<evidence type="ECO:0000313" key="2">
    <source>
        <dbReference type="Proteomes" id="UP000327013"/>
    </source>
</evidence>